<proteinExistence type="predicted"/>
<sequence>MLAEYNFISQDITLTTFDHPRARQEEEYFLFLGEFPFNADYKSLIAKKFKEYPNDIIVITGSLAFSSLVSKEWKEGKIK</sequence>
<dbReference type="EMBL" id="VSSQ01114468">
    <property type="protein sequence ID" value="MPN50355.1"/>
    <property type="molecule type" value="Genomic_DNA"/>
</dbReference>
<evidence type="ECO:0000313" key="1">
    <source>
        <dbReference type="EMBL" id="MPN50355.1"/>
    </source>
</evidence>
<protein>
    <submittedName>
        <fullName evidence="1">Uncharacterized protein</fullName>
    </submittedName>
</protein>
<accession>A0A645IGE7</accession>
<dbReference type="SUPFAM" id="SSF53244">
    <property type="entry name" value="MurD-like peptide ligases, peptide-binding domain"/>
    <property type="match status" value="1"/>
</dbReference>
<name>A0A645IGE7_9ZZZZ</name>
<reference evidence="1" key="1">
    <citation type="submission" date="2019-08" db="EMBL/GenBank/DDBJ databases">
        <authorList>
            <person name="Kucharzyk K."/>
            <person name="Murdoch R.W."/>
            <person name="Higgins S."/>
            <person name="Loffler F."/>
        </authorList>
    </citation>
    <scope>NUCLEOTIDE SEQUENCE</scope>
</reference>
<dbReference type="GO" id="GO:0016881">
    <property type="term" value="F:acid-amino acid ligase activity"/>
    <property type="evidence" value="ECO:0007669"/>
    <property type="project" value="InterPro"/>
</dbReference>
<gene>
    <name evidence="1" type="ORF">SDC9_197981</name>
</gene>
<dbReference type="AlphaFoldDB" id="A0A645IGE7"/>
<comment type="caution">
    <text evidence="1">The sequence shown here is derived from an EMBL/GenBank/DDBJ whole genome shotgun (WGS) entry which is preliminary data.</text>
</comment>
<organism evidence="1">
    <name type="scientific">bioreactor metagenome</name>
    <dbReference type="NCBI Taxonomy" id="1076179"/>
    <lineage>
        <taxon>unclassified sequences</taxon>
        <taxon>metagenomes</taxon>
        <taxon>ecological metagenomes</taxon>
    </lineage>
</organism>
<dbReference type="InterPro" id="IPR036615">
    <property type="entry name" value="Mur_ligase_C_dom_sf"/>
</dbReference>